<dbReference type="InterPro" id="IPR020846">
    <property type="entry name" value="MFS_dom"/>
</dbReference>
<evidence type="ECO:0000313" key="7">
    <source>
        <dbReference type="EMBL" id="RDJ22177.1"/>
    </source>
</evidence>
<dbReference type="RefSeq" id="WP_114831056.1">
    <property type="nucleotide sequence ID" value="NZ_QQTO01000034.1"/>
</dbReference>
<dbReference type="InterPro" id="IPR005829">
    <property type="entry name" value="Sugar_transporter_CS"/>
</dbReference>
<dbReference type="PRINTS" id="PR01036">
    <property type="entry name" value="TCRTETB"/>
</dbReference>
<feature type="transmembrane region" description="Helical" evidence="5">
    <location>
        <begin position="345"/>
        <end position="368"/>
    </location>
</feature>
<feature type="transmembrane region" description="Helical" evidence="5">
    <location>
        <begin position="280"/>
        <end position="307"/>
    </location>
</feature>
<keyword evidence="8" id="KW-1185">Reference proteome</keyword>
<feature type="transmembrane region" description="Helical" evidence="5">
    <location>
        <begin position="471"/>
        <end position="495"/>
    </location>
</feature>
<feature type="domain" description="Major facilitator superfamily (MFS) profile" evidence="6">
    <location>
        <begin position="25"/>
        <end position="502"/>
    </location>
</feature>
<dbReference type="InterPro" id="IPR011701">
    <property type="entry name" value="MFS"/>
</dbReference>
<dbReference type="InterPro" id="IPR036259">
    <property type="entry name" value="MFS_trans_sf"/>
</dbReference>
<dbReference type="GO" id="GO:0005886">
    <property type="term" value="C:plasma membrane"/>
    <property type="evidence" value="ECO:0007669"/>
    <property type="project" value="TreeGrafter"/>
</dbReference>
<evidence type="ECO:0000259" key="6">
    <source>
        <dbReference type="PROSITE" id="PS50850"/>
    </source>
</evidence>
<dbReference type="PROSITE" id="PS00217">
    <property type="entry name" value="SUGAR_TRANSPORT_2"/>
    <property type="match status" value="1"/>
</dbReference>
<dbReference type="EMBL" id="QQTP01000011">
    <property type="protein sequence ID" value="RDJ22177.1"/>
    <property type="molecule type" value="Genomic_DNA"/>
</dbReference>
<accession>A0A370L225</accession>
<name>A0A370L225_9HYPH</name>
<dbReference type="PROSITE" id="PS50850">
    <property type="entry name" value="MFS"/>
    <property type="match status" value="1"/>
</dbReference>
<reference evidence="8" key="1">
    <citation type="submission" date="2018-07" db="EMBL/GenBank/DDBJ databases">
        <authorList>
            <person name="Safronova V.I."/>
            <person name="Chirak E.R."/>
            <person name="Sazanova A.L."/>
        </authorList>
    </citation>
    <scope>NUCLEOTIDE SEQUENCE [LARGE SCALE GENOMIC DNA]</scope>
    <source>
        <strain evidence="8">RCAM04685</strain>
    </source>
</reference>
<evidence type="ECO:0000256" key="2">
    <source>
        <dbReference type="ARBA" id="ARBA00022692"/>
    </source>
</evidence>
<feature type="transmembrane region" description="Helical" evidence="5">
    <location>
        <begin position="374"/>
        <end position="396"/>
    </location>
</feature>
<keyword evidence="3 5" id="KW-1133">Transmembrane helix</keyword>
<feature type="transmembrane region" description="Helical" evidence="5">
    <location>
        <begin position="180"/>
        <end position="198"/>
    </location>
</feature>
<evidence type="ECO:0000256" key="5">
    <source>
        <dbReference type="SAM" id="Phobius"/>
    </source>
</evidence>
<feature type="transmembrane region" description="Helical" evidence="5">
    <location>
        <begin position="59"/>
        <end position="79"/>
    </location>
</feature>
<dbReference type="Pfam" id="PF07690">
    <property type="entry name" value="MFS_1"/>
    <property type="match status" value="1"/>
</dbReference>
<dbReference type="AlphaFoldDB" id="A0A370L225"/>
<keyword evidence="4 5" id="KW-0472">Membrane</keyword>
<evidence type="ECO:0000256" key="3">
    <source>
        <dbReference type="ARBA" id="ARBA00022989"/>
    </source>
</evidence>
<sequence>MSVGSIDLAEREEARAPAGITFRALFSSIALPMFLAIVDQTIVAAALPSMAATLGDVENVSWVVVGYLVAATIAAPIYGRLGDAFGRRRMMFIALAVFATASVLCALANSMLMLVLCRMLQGLGGGGLMTTSQAFIGEIVPPRERPRYQGYMATIVVSSNMFGPVAGGLLTHAFGWRSVFLINLPLALLATLLVRRLPSRKITRETKFRFDFAGLALFVTLVVSLLLALSQLQHMGFAVPLWLVGLGGTAWFALLALLIRHESRTEQPLIPVKLLRHPAIWRANTLAIFHGAALVSLVTYLPIYFVVARGTTPAETGLLLLPLTACVGLGSMLTGKLVSATGRVAIFPTIGLILTTSSLIALTITARWLSLVELSLLLGLITLFMGTVMAIVQLTVQSSVQPDSIGAAAASVQLFRTMGSALGTAIVGAVLFAVLAATDVKTAEHFTRIVEHGPAAFETLLEFERVVLRNAIANAFQVAFGTIAAFTAIGILLAASNPLRRLQ</sequence>
<proteinExistence type="predicted"/>
<gene>
    <name evidence="7" type="ORF">DWE98_19970</name>
</gene>
<evidence type="ECO:0000256" key="4">
    <source>
        <dbReference type="ARBA" id="ARBA00023136"/>
    </source>
</evidence>
<dbReference type="Proteomes" id="UP000255207">
    <property type="component" value="Unassembled WGS sequence"/>
</dbReference>
<dbReference type="GO" id="GO:0022857">
    <property type="term" value="F:transmembrane transporter activity"/>
    <property type="evidence" value="ECO:0007669"/>
    <property type="project" value="InterPro"/>
</dbReference>
<dbReference type="PANTHER" id="PTHR23501:SF197">
    <property type="entry name" value="COMD"/>
    <property type="match status" value="1"/>
</dbReference>
<comment type="caution">
    <text evidence="7">The sequence shown here is derived from an EMBL/GenBank/DDBJ whole genome shotgun (WGS) entry which is preliminary data.</text>
</comment>
<dbReference type="Gene3D" id="1.20.1250.20">
    <property type="entry name" value="MFS general substrate transporter like domains"/>
    <property type="match status" value="2"/>
</dbReference>
<comment type="subcellular location">
    <subcellularLocation>
        <location evidence="1">Membrane</location>
        <topology evidence="1">Multi-pass membrane protein</topology>
    </subcellularLocation>
</comment>
<dbReference type="PANTHER" id="PTHR23501">
    <property type="entry name" value="MAJOR FACILITATOR SUPERFAMILY"/>
    <property type="match status" value="1"/>
</dbReference>
<feature type="transmembrane region" description="Helical" evidence="5">
    <location>
        <begin position="417"/>
        <end position="437"/>
    </location>
</feature>
<dbReference type="OrthoDB" id="9812221at2"/>
<evidence type="ECO:0000256" key="1">
    <source>
        <dbReference type="ARBA" id="ARBA00004141"/>
    </source>
</evidence>
<feature type="transmembrane region" description="Helical" evidence="5">
    <location>
        <begin position="241"/>
        <end position="259"/>
    </location>
</feature>
<evidence type="ECO:0000313" key="8">
    <source>
        <dbReference type="Proteomes" id="UP000255207"/>
    </source>
</evidence>
<feature type="transmembrane region" description="Helical" evidence="5">
    <location>
        <begin position="210"/>
        <end position="229"/>
    </location>
</feature>
<keyword evidence="2 5" id="KW-0812">Transmembrane</keyword>
<dbReference type="SUPFAM" id="SSF103473">
    <property type="entry name" value="MFS general substrate transporter"/>
    <property type="match status" value="1"/>
</dbReference>
<organism evidence="7 8">
    <name type="scientific">Bosea caraganae</name>
    <dbReference type="NCBI Taxonomy" id="2763117"/>
    <lineage>
        <taxon>Bacteria</taxon>
        <taxon>Pseudomonadati</taxon>
        <taxon>Pseudomonadota</taxon>
        <taxon>Alphaproteobacteria</taxon>
        <taxon>Hyphomicrobiales</taxon>
        <taxon>Boseaceae</taxon>
        <taxon>Bosea</taxon>
    </lineage>
</organism>
<feature type="transmembrane region" description="Helical" evidence="5">
    <location>
        <begin position="20"/>
        <end position="47"/>
    </location>
</feature>
<protein>
    <submittedName>
        <fullName evidence="7">MFS transporter</fullName>
    </submittedName>
</protein>
<feature type="transmembrane region" description="Helical" evidence="5">
    <location>
        <begin position="91"/>
        <end position="116"/>
    </location>
</feature>